<dbReference type="NCBIfam" id="TIGR03435">
    <property type="entry name" value="Soli_TIGR03435"/>
    <property type="match status" value="1"/>
</dbReference>
<reference evidence="4" key="1">
    <citation type="journal article" date="2019" name="Int. J. Syst. Evol. Microbiol.">
        <title>The Global Catalogue of Microorganisms (GCM) 10K type strain sequencing project: providing services to taxonomists for standard genome sequencing and annotation.</title>
        <authorList>
            <consortium name="The Broad Institute Genomics Platform"/>
            <consortium name="The Broad Institute Genome Sequencing Center for Infectious Disease"/>
            <person name="Wu L."/>
            <person name="Ma J."/>
        </authorList>
    </citation>
    <scope>NUCLEOTIDE SEQUENCE [LARGE SCALE GENOMIC DNA]</scope>
    <source>
        <strain evidence="4">JCM 4087</strain>
    </source>
</reference>
<evidence type="ECO:0000313" key="4">
    <source>
        <dbReference type="Proteomes" id="UP001596091"/>
    </source>
</evidence>
<dbReference type="EMBL" id="JBHSPH010000002">
    <property type="protein sequence ID" value="MFC5861795.1"/>
    <property type="molecule type" value="Genomic_DNA"/>
</dbReference>
<accession>A0ABW1ECR7</accession>
<organism evidence="3 4">
    <name type="scientific">Acidicapsa dinghuensis</name>
    <dbReference type="NCBI Taxonomy" id="2218256"/>
    <lineage>
        <taxon>Bacteria</taxon>
        <taxon>Pseudomonadati</taxon>
        <taxon>Acidobacteriota</taxon>
        <taxon>Terriglobia</taxon>
        <taxon>Terriglobales</taxon>
        <taxon>Acidobacteriaceae</taxon>
        <taxon>Acidicapsa</taxon>
    </lineage>
</organism>
<gene>
    <name evidence="3" type="ORF">ACFPT7_05785</name>
</gene>
<comment type="caution">
    <text evidence="3">The sequence shown here is derived from an EMBL/GenBank/DDBJ whole genome shotgun (WGS) entry which is preliminary data.</text>
</comment>
<name>A0ABW1ECR7_9BACT</name>
<keyword evidence="4" id="KW-1185">Reference proteome</keyword>
<dbReference type="Pfam" id="PF12543">
    <property type="entry name" value="DUF3738"/>
    <property type="match status" value="1"/>
</dbReference>
<evidence type="ECO:0000313" key="3">
    <source>
        <dbReference type="EMBL" id="MFC5861795.1"/>
    </source>
</evidence>
<evidence type="ECO:0000256" key="1">
    <source>
        <dbReference type="SAM" id="MobiDB-lite"/>
    </source>
</evidence>
<keyword evidence="2" id="KW-0732">Signal</keyword>
<feature type="chain" id="PRO_5046203361" evidence="2">
    <location>
        <begin position="23"/>
        <end position="391"/>
    </location>
</feature>
<feature type="region of interest" description="Disordered" evidence="1">
    <location>
        <begin position="327"/>
        <end position="355"/>
    </location>
</feature>
<dbReference type="Proteomes" id="UP001596091">
    <property type="component" value="Unassembled WGS sequence"/>
</dbReference>
<protein>
    <submittedName>
        <fullName evidence="3">TIGR03435 family protein</fullName>
    </submittedName>
</protein>
<evidence type="ECO:0000256" key="2">
    <source>
        <dbReference type="SAM" id="SignalP"/>
    </source>
</evidence>
<proteinExistence type="predicted"/>
<sequence length="391" mass="41716">MHKSWMVAVLIAVLSLLPVVNGQVATGPTDIVGDWQGTLHAGNDLRTVVKITKDDKGTYKATFYSIDQGGAPIPVTSVDRDGANVTITLNVIGGKFEGKLSADSNTIDGKWSQGSNPLPLVLTRTTPATEWAIPAPPPEIPPMAADANPSFDVATIKPNNSGANQMQGLVIRGRQFLTRASSVEDLISFAYQVQAKQIVGAPGWINTERYDIEAVPDAAGTPNPAQIRTMIQKLLADRFQLKFHHDQKELPAYVMAVGKGGEKLKPTELKGPLPGLGLRPASGGIGLHVVNATIGDFTGFLQTLVLDRPVVDKTALTGRYDFDITFAPDDSQFNGHPPRFPTPQGSSTTPEPSAQPNLFDALQAQVGLKLSAEKTSVDVLTIDHVDHPSAN</sequence>
<dbReference type="InterPro" id="IPR017801">
    <property type="entry name" value="DUF3738"/>
</dbReference>
<feature type="compositionally biased region" description="Polar residues" evidence="1">
    <location>
        <begin position="343"/>
        <end position="355"/>
    </location>
</feature>
<dbReference type="RefSeq" id="WP_263337430.1">
    <property type="nucleotide sequence ID" value="NZ_JAGSYH010000004.1"/>
</dbReference>
<feature type="signal peptide" evidence="2">
    <location>
        <begin position="1"/>
        <end position="22"/>
    </location>
</feature>